<sequence>MTEWDMSDTAHILDDAEFADGDFVLVSADGVRFRTASYQLLWASHALRDAAAASSANERSITFTDAEIESADILRAFLRFITSGVLPVSRKKMGNPTNGLDRLPRLVRFLEKYQCHTAQRFAMVCVREGLRRGVCSPLCAFVTGATVGDDVTVTAALGADPQTWGASSAAESKALVMSAFKVNPFGDEAKASLEEGDEDAHVLDPSSMPFIAWSQTPGEYIWALSRAWKKARGPDGKGEGDLLWYFEELLRAAKDTSILALTTRQSTRPDSIPSVIGLSTA</sequence>
<proteinExistence type="predicted"/>
<dbReference type="AlphaFoldDB" id="A0AAF0Y787"/>
<dbReference type="EMBL" id="CP086715">
    <property type="protein sequence ID" value="WOO79504.1"/>
    <property type="molecule type" value="Genomic_DNA"/>
</dbReference>
<dbReference type="RefSeq" id="XP_062625536.1">
    <property type="nucleotide sequence ID" value="XM_062769552.1"/>
</dbReference>
<gene>
    <name evidence="1" type="ORF">LOC62_02G003027</name>
</gene>
<evidence type="ECO:0008006" key="3">
    <source>
        <dbReference type="Google" id="ProtNLM"/>
    </source>
</evidence>
<name>A0AAF0Y787_9TREE</name>
<accession>A0AAF0Y787</accession>
<dbReference type="Proteomes" id="UP000827549">
    <property type="component" value="Chromosome 2"/>
</dbReference>
<organism evidence="1 2">
    <name type="scientific">Vanrija pseudolonga</name>
    <dbReference type="NCBI Taxonomy" id="143232"/>
    <lineage>
        <taxon>Eukaryota</taxon>
        <taxon>Fungi</taxon>
        <taxon>Dikarya</taxon>
        <taxon>Basidiomycota</taxon>
        <taxon>Agaricomycotina</taxon>
        <taxon>Tremellomycetes</taxon>
        <taxon>Trichosporonales</taxon>
        <taxon>Trichosporonaceae</taxon>
        <taxon>Vanrija</taxon>
    </lineage>
</organism>
<dbReference type="GeneID" id="87806273"/>
<protein>
    <recommendedName>
        <fullName evidence="3">BTB domain-containing protein</fullName>
    </recommendedName>
</protein>
<evidence type="ECO:0000313" key="1">
    <source>
        <dbReference type="EMBL" id="WOO79504.1"/>
    </source>
</evidence>
<reference evidence="1" key="1">
    <citation type="submission" date="2023-10" db="EMBL/GenBank/DDBJ databases">
        <authorList>
            <person name="Noh H."/>
        </authorList>
    </citation>
    <scope>NUCLEOTIDE SEQUENCE</scope>
    <source>
        <strain evidence="1">DUCC4014</strain>
    </source>
</reference>
<evidence type="ECO:0000313" key="2">
    <source>
        <dbReference type="Proteomes" id="UP000827549"/>
    </source>
</evidence>
<keyword evidence="2" id="KW-1185">Reference proteome</keyword>